<dbReference type="PRINTS" id="PR00419">
    <property type="entry name" value="ADXRDTASE"/>
</dbReference>
<dbReference type="EMBL" id="JAJGCB010000007">
    <property type="protein sequence ID" value="KAJ8991825.1"/>
    <property type="molecule type" value="Genomic_DNA"/>
</dbReference>
<keyword evidence="2" id="KW-0274">FAD</keyword>
<dbReference type="InterPro" id="IPR036188">
    <property type="entry name" value="FAD/NAD-bd_sf"/>
</dbReference>
<dbReference type="PANTHER" id="PTHR23023">
    <property type="entry name" value="DIMETHYLANILINE MONOOXYGENASE"/>
    <property type="match status" value="1"/>
</dbReference>
<dbReference type="InterPro" id="IPR050346">
    <property type="entry name" value="FMO-like"/>
</dbReference>
<dbReference type="GO" id="GO:0004497">
    <property type="term" value="F:monooxygenase activity"/>
    <property type="evidence" value="ECO:0007669"/>
    <property type="project" value="UniProtKB-KW"/>
</dbReference>
<dbReference type="SUPFAM" id="SSF51905">
    <property type="entry name" value="FAD/NAD(P)-binding domain"/>
    <property type="match status" value="1"/>
</dbReference>
<dbReference type="Gene3D" id="3.50.50.60">
    <property type="entry name" value="FAD/NAD(P)-binding domain"/>
    <property type="match status" value="2"/>
</dbReference>
<keyword evidence="3" id="KW-0560">Oxidoreductase</keyword>
<evidence type="ECO:0000256" key="1">
    <source>
        <dbReference type="ARBA" id="ARBA00022630"/>
    </source>
</evidence>
<gene>
    <name evidence="5" type="primary">FMO1_1</name>
    <name evidence="5" type="ORF">HRR80_004446</name>
</gene>
<accession>A0AAN6EXM7</accession>
<evidence type="ECO:0000313" key="6">
    <source>
        <dbReference type="Proteomes" id="UP001161757"/>
    </source>
</evidence>
<dbReference type="AlphaFoldDB" id="A0AAN6EXM7"/>
<name>A0AAN6EXM7_EXODE</name>
<dbReference type="GO" id="GO:0050661">
    <property type="term" value="F:NADP binding"/>
    <property type="evidence" value="ECO:0007669"/>
    <property type="project" value="InterPro"/>
</dbReference>
<keyword evidence="5" id="KW-0503">Monooxygenase</keyword>
<comment type="caution">
    <text evidence="5">The sequence shown here is derived from an EMBL/GenBank/DDBJ whole genome shotgun (WGS) entry which is preliminary data.</text>
</comment>
<dbReference type="Proteomes" id="UP001161757">
    <property type="component" value="Unassembled WGS sequence"/>
</dbReference>
<evidence type="ECO:0000259" key="4">
    <source>
        <dbReference type="Pfam" id="PF07992"/>
    </source>
</evidence>
<evidence type="ECO:0000256" key="2">
    <source>
        <dbReference type="ARBA" id="ARBA00022827"/>
    </source>
</evidence>
<reference evidence="5" key="1">
    <citation type="submission" date="2023-01" db="EMBL/GenBank/DDBJ databases">
        <title>Exophiala dermititidis isolated from Cystic Fibrosis Patient.</title>
        <authorList>
            <person name="Kurbessoian T."/>
            <person name="Crocker A."/>
            <person name="Murante D."/>
            <person name="Hogan D.A."/>
            <person name="Stajich J.E."/>
        </authorList>
    </citation>
    <scope>NUCLEOTIDE SEQUENCE</scope>
    <source>
        <strain evidence="5">Ex8</strain>
    </source>
</reference>
<keyword evidence="1" id="KW-0285">Flavoprotein</keyword>
<evidence type="ECO:0000313" key="5">
    <source>
        <dbReference type="EMBL" id="KAJ8991825.1"/>
    </source>
</evidence>
<dbReference type="GO" id="GO:0050660">
    <property type="term" value="F:flavin adenine dinucleotide binding"/>
    <property type="evidence" value="ECO:0007669"/>
    <property type="project" value="InterPro"/>
</dbReference>
<protein>
    <submittedName>
        <fullName evidence="5">Monooxygenase</fullName>
    </submittedName>
</protein>
<organism evidence="5 6">
    <name type="scientific">Exophiala dermatitidis</name>
    <name type="common">Black yeast-like fungus</name>
    <name type="synonym">Wangiella dermatitidis</name>
    <dbReference type="NCBI Taxonomy" id="5970"/>
    <lineage>
        <taxon>Eukaryota</taxon>
        <taxon>Fungi</taxon>
        <taxon>Dikarya</taxon>
        <taxon>Ascomycota</taxon>
        <taxon>Pezizomycotina</taxon>
        <taxon>Eurotiomycetes</taxon>
        <taxon>Chaetothyriomycetidae</taxon>
        <taxon>Chaetothyriales</taxon>
        <taxon>Herpotrichiellaceae</taxon>
        <taxon>Exophiala</taxon>
    </lineage>
</organism>
<dbReference type="Pfam" id="PF07992">
    <property type="entry name" value="Pyr_redox_2"/>
    <property type="match status" value="1"/>
</dbReference>
<dbReference type="InterPro" id="IPR023753">
    <property type="entry name" value="FAD/NAD-binding_dom"/>
</dbReference>
<sequence>MIVKVQPSVLIIGCGPAGLGAIEQFKRKGFDVVAYEARDSVGGLWNFDPKPPQCQISFDENGHAIALTDLERSGKPAPAPTPMYAGVTANTPRDIMPYRSHPYPQGTTEYPSYEVIYRYQQDHAATYASYIKLNRVVTRVRHTPHDHPSSKRWLVEWTPSVMSQSPDLGTTLEEAFDHVVVANGSDSRPFIPYIDGLWAWHGQILHSRWYREASAFAGKVSLFPRPSNLPADDTKTVMVVGAGPSSADIVRELGMLCVEQSPLAPLRVYRSLRSKPRYDTEREKGWAEYITNVTPIRTVEAPSPTSTTGRIITVSEEILDDVDVIIFATGFVFRFEFCRPTDAPFDNAPLLRKPHVPSESRRPPKDMVGSATLEGGHRVHNLDAHQIFYLPDPTLAFLLLHAEAIPWPFSEMQARVIAAYWSGTPLELTPHPEEESDSHSVLVLGHPGEFEYAERLLKLIGEGGPDEVDAEGRWGAWPAWKKRIRELID</sequence>
<proteinExistence type="predicted"/>
<feature type="domain" description="FAD/NAD(P)-binding" evidence="4">
    <location>
        <begin position="8"/>
        <end position="247"/>
    </location>
</feature>
<evidence type="ECO:0000256" key="3">
    <source>
        <dbReference type="ARBA" id="ARBA00023002"/>
    </source>
</evidence>